<comment type="subcellular location">
    <subcellularLocation>
        <location evidence="1">Cell membrane</location>
        <topology evidence="1">Single-pass membrane protein</topology>
    </subcellularLocation>
</comment>
<dbReference type="GO" id="GO:0005886">
    <property type="term" value="C:plasma membrane"/>
    <property type="evidence" value="ECO:0007669"/>
    <property type="project" value="UniProtKB-SubCell"/>
</dbReference>
<evidence type="ECO:0000256" key="7">
    <source>
        <dbReference type="PROSITE-ProRule" id="PRU00473"/>
    </source>
</evidence>
<keyword evidence="3" id="KW-1003">Cell membrane</keyword>
<dbReference type="InterPro" id="IPR050330">
    <property type="entry name" value="Bact_OuterMem_StrucFunc"/>
</dbReference>
<accession>A0A1B1YFF5</accession>
<keyword evidence="10" id="KW-0969">Cilium</keyword>
<dbReference type="InterPro" id="IPR006665">
    <property type="entry name" value="OmpA-like"/>
</dbReference>
<dbReference type="Pfam" id="PF13677">
    <property type="entry name" value="MotB_plug"/>
    <property type="match status" value="1"/>
</dbReference>
<evidence type="ECO:0000256" key="6">
    <source>
        <dbReference type="ARBA" id="ARBA00023136"/>
    </source>
</evidence>
<proteinExistence type="inferred from homology"/>
<protein>
    <submittedName>
        <fullName evidence="10">Flagellar motor protein MotB</fullName>
    </submittedName>
</protein>
<dbReference type="Proteomes" id="UP000092971">
    <property type="component" value="Chromosome"/>
</dbReference>
<sequence>MARKKGNQEGLDFGGNWLTTYSDLVTNLLCFFVMLFSMSVIDAQKFETFSRSIRNTFIKSGSAGTILYHNMGKKILTVNFINPDDTGKKIVDNERYIQTAEGIILDDRERIREEKFEKAKEQLKQDISELGISNQVDLIEEKEYILIRLNEKVLFKPGSAEILEDGKNTLKTLGESLKALDGEIIVEGHTDTVPINTPLFPTNWELSTRRATNVVIYLVNEIGIAPSRLTAAGCGEYRPIADNNTAEGRSKNRRIEIKVMK</sequence>
<feature type="transmembrane region" description="Helical" evidence="8">
    <location>
        <begin position="20"/>
        <end position="41"/>
    </location>
</feature>
<dbReference type="OrthoDB" id="9815217at2"/>
<dbReference type="SUPFAM" id="SSF103088">
    <property type="entry name" value="OmpA-like"/>
    <property type="match status" value="1"/>
</dbReference>
<evidence type="ECO:0000256" key="1">
    <source>
        <dbReference type="ARBA" id="ARBA00004162"/>
    </source>
</evidence>
<dbReference type="CDD" id="cd07185">
    <property type="entry name" value="OmpA_C-like"/>
    <property type="match status" value="1"/>
</dbReference>
<dbReference type="InterPro" id="IPR025713">
    <property type="entry name" value="MotB-like_N_dom"/>
</dbReference>
<dbReference type="AlphaFoldDB" id="A0A1B1YFF5"/>
<keyword evidence="10" id="KW-0282">Flagellum</keyword>
<dbReference type="PANTHER" id="PTHR30329:SF21">
    <property type="entry name" value="LIPOPROTEIN YIAD-RELATED"/>
    <property type="match status" value="1"/>
</dbReference>
<evidence type="ECO:0000313" key="11">
    <source>
        <dbReference type="Proteomes" id="UP000092971"/>
    </source>
</evidence>
<keyword evidence="10" id="KW-0966">Cell projection</keyword>
<keyword evidence="5 8" id="KW-1133">Transmembrane helix</keyword>
<evidence type="ECO:0000259" key="9">
    <source>
        <dbReference type="PROSITE" id="PS51123"/>
    </source>
</evidence>
<keyword evidence="4 8" id="KW-0812">Transmembrane</keyword>
<evidence type="ECO:0000256" key="4">
    <source>
        <dbReference type="ARBA" id="ARBA00022692"/>
    </source>
</evidence>
<evidence type="ECO:0000256" key="2">
    <source>
        <dbReference type="ARBA" id="ARBA00008914"/>
    </source>
</evidence>
<name>A0A1B1YFF5_THEST</name>
<dbReference type="PANTHER" id="PTHR30329">
    <property type="entry name" value="STATOR ELEMENT OF FLAGELLAR MOTOR COMPLEX"/>
    <property type="match status" value="1"/>
</dbReference>
<keyword evidence="6 7" id="KW-0472">Membrane</keyword>
<evidence type="ECO:0000313" key="10">
    <source>
        <dbReference type="EMBL" id="ANW99501.1"/>
    </source>
</evidence>
<dbReference type="RefSeq" id="WP_015359906.1">
    <property type="nucleotide sequence ID" value="NZ_CP014672.1"/>
</dbReference>
<dbReference type="PROSITE" id="PS51123">
    <property type="entry name" value="OMPA_2"/>
    <property type="match status" value="1"/>
</dbReference>
<dbReference type="Gene3D" id="3.30.1330.60">
    <property type="entry name" value="OmpA-like domain"/>
    <property type="match status" value="1"/>
</dbReference>
<evidence type="ECO:0000256" key="5">
    <source>
        <dbReference type="ARBA" id="ARBA00022989"/>
    </source>
</evidence>
<dbReference type="EMBL" id="CP014672">
    <property type="protein sequence ID" value="ANW99501.1"/>
    <property type="molecule type" value="Genomic_DNA"/>
</dbReference>
<dbReference type="Pfam" id="PF00691">
    <property type="entry name" value="OmpA"/>
    <property type="match status" value="1"/>
</dbReference>
<gene>
    <name evidence="10" type="ORF">CSTERTH_10910</name>
</gene>
<organism evidence="10 11">
    <name type="scientific">Thermoclostridium stercorarium subsp. thermolacticum DSM 2910</name>
    <dbReference type="NCBI Taxonomy" id="1121336"/>
    <lineage>
        <taxon>Bacteria</taxon>
        <taxon>Bacillati</taxon>
        <taxon>Bacillota</taxon>
        <taxon>Clostridia</taxon>
        <taxon>Eubacteriales</taxon>
        <taxon>Oscillospiraceae</taxon>
        <taxon>Thermoclostridium</taxon>
    </lineage>
</organism>
<reference evidence="10 11" key="1">
    <citation type="submission" date="2016-02" db="EMBL/GenBank/DDBJ databases">
        <title>Comparison of Clostridium stercorarium subspecies using comparative genomics and transcriptomics.</title>
        <authorList>
            <person name="Schellenberg J."/>
            <person name="Thallinger G."/>
            <person name="Levin D.B."/>
            <person name="Zhang X."/>
            <person name="Alvare G."/>
            <person name="Fristensky B."/>
            <person name="Sparling R."/>
        </authorList>
    </citation>
    <scope>NUCLEOTIDE SEQUENCE [LARGE SCALE GENOMIC DNA]</scope>
    <source>
        <strain evidence="10 11">DSM 2910</strain>
    </source>
</reference>
<evidence type="ECO:0000256" key="3">
    <source>
        <dbReference type="ARBA" id="ARBA00022475"/>
    </source>
</evidence>
<feature type="domain" description="OmpA-like" evidence="9">
    <location>
        <begin position="142"/>
        <end position="261"/>
    </location>
</feature>
<comment type="similarity">
    <text evidence="2">Belongs to the MotB family.</text>
</comment>
<dbReference type="InterPro" id="IPR036737">
    <property type="entry name" value="OmpA-like_sf"/>
</dbReference>
<evidence type="ECO:0000256" key="8">
    <source>
        <dbReference type="SAM" id="Phobius"/>
    </source>
</evidence>